<sequence>MKVLITGGSGLIGSHFIAQRHNDDITVLTRNVTQAKNKLGDEHRYITDLDAFNNLDEFEVVINLAGEPIANKHWSDSQKNG</sequence>
<organism evidence="2 3">
    <name type="scientific">Marinomonas phaeophyticola</name>
    <dbReference type="NCBI Taxonomy" id="3004091"/>
    <lineage>
        <taxon>Bacteria</taxon>
        <taxon>Pseudomonadati</taxon>
        <taxon>Pseudomonadota</taxon>
        <taxon>Gammaproteobacteria</taxon>
        <taxon>Oceanospirillales</taxon>
        <taxon>Oceanospirillaceae</taxon>
        <taxon>Marinomonas</taxon>
    </lineage>
</organism>
<proteinExistence type="predicted"/>
<evidence type="ECO:0000313" key="3">
    <source>
        <dbReference type="Proteomes" id="UP001149719"/>
    </source>
</evidence>
<dbReference type="PANTHER" id="PTHR11092">
    <property type="entry name" value="SUGAR NUCLEOTIDE EPIMERASE RELATED"/>
    <property type="match status" value="1"/>
</dbReference>
<evidence type="ECO:0000259" key="1">
    <source>
        <dbReference type="Pfam" id="PF01370"/>
    </source>
</evidence>
<protein>
    <submittedName>
        <fullName evidence="2">NAD-dependent epimerase/dehydratase family protein</fullName>
    </submittedName>
</protein>
<accession>A0ABT4JS96</accession>
<keyword evidence="3" id="KW-1185">Reference proteome</keyword>
<dbReference type="InterPro" id="IPR001509">
    <property type="entry name" value="Epimerase_deHydtase"/>
</dbReference>
<evidence type="ECO:0000313" key="2">
    <source>
        <dbReference type="EMBL" id="MCZ2720902.1"/>
    </source>
</evidence>
<dbReference type="PANTHER" id="PTHR11092:SF0">
    <property type="entry name" value="EPIMERASE FAMILY PROTEIN SDR39U1"/>
    <property type="match status" value="1"/>
</dbReference>
<dbReference type="InterPro" id="IPR036291">
    <property type="entry name" value="NAD(P)-bd_dom_sf"/>
</dbReference>
<dbReference type="RefSeq" id="WP_269123161.1">
    <property type="nucleotide sequence ID" value="NZ_JAPUBN010000011.1"/>
</dbReference>
<feature type="domain" description="NAD-dependent epimerase/dehydratase" evidence="1">
    <location>
        <begin position="3"/>
        <end position="78"/>
    </location>
</feature>
<comment type="caution">
    <text evidence="2">The sequence shown here is derived from an EMBL/GenBank/DDBJ whole genome shotgun (WGS) entry which is preliminary data.</text>
</comment>
<dbReference type="Gene3D" id="3.40.50.720">
    <property type="entry name" value="NAD(P)-binding Rossmann-like Domain"/>
    <property type="match status" value="1"/>
</dbReference>
<dbReference type="SUPFAM" id="SSF51735">
    <property type="entry name" value="NAD(P)-binding Rossmann-fold domains"/>
    <property type="match status" value="1"/>
</dbReference>
<dbReference type="Proteomes" id="UP001149719">
    <property type="component" value="Unassembled WGS sequence"/>
</dbReference>
<dbReference type="Pfam" id="PF01370">
    <property type="entry name" value="Epimerase"/>
    <property type="match status" value="1"/>
</dbReference>
<gene>
    <name evidence="2" type="ORF">O1D97_04390</name>
</gene>
<dbReference type="EMBL" id="JAPUBN010000011">
    <property type="protein sequence ID" value="MCZ2720902.1"/>
    <property type="molecule type" value="Genomic_DNA"/>
</dbReference>
<reference evidence="2" key="1">
    <citation type="submission" date="2022-12" db="EMBL/GenBank/DDBJ databases">
        <title>Marinomonas 15G1-11 sp. nov, isolated from marine algae.</title>
        <authorList>
            <person name="Butt M."/>
            <person name="Choi D.G."/>
            <person name="Kim J.M."/>
            <person name="Lee J.K."/>
            <person name="Baek J.H."/>
            <person name="Jeon C.O."/>
        </authorList>
    </citation>
    <scope>NUCLEOTIDE SEQUENCE</scope>
    <source>
        <strain evidence="2">15G1-11</strain>
    </source>
</reference>
<name>A0ABT4JS96_9GAMM</name>